<keyword evidence="2" id="KW-0687">Ribonucleoprotein</keyword>
<proteinExistence type="predicted"/>
<dbReference type="EMBL" id="BARS01017023">
    <property type="protein sequence ID" value="GAF93362.1"/>
    <property type="molecule type" value="Genomic_DNA"/>
</dbReference>
<name>X0TYZ9_9ZZZZ</name>
<feature type="non-terminal residue" evidence="3">
    <location>
        <position position="102"/>
    </location>
</feature>
<dbReference type="Pfam" id="PF01015">
    <property type="entry name" value="Ribosomal_S3Ae"/>
    <property type="match status" value="1"/>
</dbReference>
<keyword evidence="1" id="KW-0689">Ribosomal protein</keyword>
<comment type="caution">
    <text evidence="3">The sequence shown here is derived from an EMBL/GenBank/DDBJ whole genome shotgun (WGS) entry which is preliminary data.</text>
</comment>
<reference evidence="3" key="1">
    <citation type="journal article" date="2014" name="Front. Microbiol.">
        <title>High frequency of phylogenetically diverse reductive dehalogenase-homologous genes in deep subseafloor sedimentary metagenomes.</title>
        <authorList>
            <person name="Kawai M."/>
            <person name="Futagami T."/>
            <person name="Toyoda A."/>
            <person name="Takaki Y."/>
            <person name="Nishi S."/>
            <person name="Hori S."/>
            <person name="Arai W."/>
            <person name="Tsubouchi T."/>
            <person name="Morono Y."/>
            <person name="Uchiyama I."/>
            <person name="Ito T."/>
            <person name="Fujiyama A."/>
            <person name="Inagaki F."/>
            <person name="Takami H."/>
        </authorList>
    </citation>
    <scope>NUCLEOTIDE SEQUENCE</scope>
    <source>
        <strain evidence="3">Expedition CK06-06</strain>
    </source>
</reference>
<organism evidence="3">
    <name type="scientific">marine sediment metagenome</name>
    <dbReference type="NCBI Taxonomy" id="412755"/>
    <lineage>
        <taxon>unclassified sequences</taxon>
        <taxon>metagenomes</taxon>
        <taxon>ecological metagenomes</taxon>
    </lineage>
</organism>
<dbReference type="GO" id="GO:0003735">
    <property type="term" value="F:structural constituent of ribosome"/>
    <property type="evidence" value="ECO:0007669"/>
    <property type="project" value="InterPro"/>
</dbReference>
<accession>X0TYZ9</accession>
<gene>
    <name evidence="3" type="ORF">S01H1_27903</name>
</gene>
<dbReference type="InterPro" id="IPR001593">
    <property type="entry name" value="Ribosomal_eS1"/>
</dbReference>
<sequence length="102" mass="11972">MSRRRKRRVQDKWRMKEWYNVNSPAYFGGKVIALVPASSAENMMGRTIETTLYDITGDFSQQHLKLNFQVIRLKGIDAETIFKGHEYTGDYLRSLVRRGNTR</sequence>
<dbReference type="AlphaFoldDB" id="X0TYZ9"/>
<evidence type="ECO:0000256" key="1">
    <source>
        <dbReference type="ARBA" id="ARBA00022980"/>
    </source>
</evidence>
<protein>
    <recommendedName>
        <fullName evidence="4">30S ribosomal protein S3ae</fullName>
    </recommendedName>
</protein>
<dbReference type="GO" id="GO:0005840">
    <property type="term" value="C:ribosome"/>
    <property type="evidence" value="ECO:0007669"/>
    <property type="project" value="UniProtKB-KW"/>
</dbReference>
<evidence type="ECO:0000313" key="3">
    <source>
        <dbReference type="EMBL" id="GAF93362.1"/>
    </source>
</evidence>
<dbReference type="GO" id="GO:0006412">
    <property type="term" value="P:translation"/>
    <property type="evidence" value="ECO:0007669"/>
    <property type="project" value="InterPro"/>
</dbReference>
<dbReference type="SMART" id="SM01397">
    <property type="entry name" value="Ribosomal_S3Ae"/>
    <property type="match status" value="1"/>
</dbReference>
<evidence type="ECO:0008006" key="4">
    <source>
        <dbReference type="Google" id="ProtNLM"/>
    </source>
</evidence>
<evidence type="ECO:0000256" key="2">
    <source>
        <dbReference type="ARBA" id="ARBA00023274"/>
    </source>
</evidence>
<dbReference type="GO" id="GO:1990904">
    <property type="term" value="C:ribonucleoprotein complex"/>
    <property type="evidence" value="ECO:0007669"/>
    <property type="project" value="UniProtKB-KW"/>
</dbReference>